<evidence type="ECO:0000259" key="2">
    <source>
        <dbReference type="PROSITE" id="PS51745"/>
    </source>
</evidence>
<keyword evidence="3" id="KW-1185">Reference proteome</keyword>
<dbReference type="InterPro" id="IPR001478">
    <property type="entry name" value="PDZ"/>
</dbReference>
<evidence type="ECO:0000313" key="4">
    <source>
        <dbReference type="WBParaSite" id="PTRK_0001193300.1"/>
    </source>
</evidence>
<dbReference type="STRING" id="131310.A0A0N4ZTU6"/>
<dbReference type="Proteomes" id="UP000038045">
    <property type="component" value="Unplaced"/>
</dbReference>
<dbReference type="PROSITE" id="PS50106">
    <property type="entry name" value="PDZ"/>
    <property type="match status" value="1"/>
</dbReference>
<dbReference type="PANTHER" id="PTHR14102:SF11">
    <property type="entry name" value="LD29223P"/>
    <property type="match status" value="1"/>
</dbReference>
<dbReference type="InterPro" id="IPR000270">
    <property type="entry name" value="PB1_dom"/>
</dbReference>
<organism evidence="3 4">
    <name type="scientific">Parastrongyloides trichosuri</name>
    <name type="common">Possum-specific nematode worm</name>
    <dbReference type="NCBI Taxonomy" id="131310"/>
    <lineage>
        <taxon>Eukaryota</taxon>
        <taxon>Metazoa</taxon>
        <taxon>Ecdysozoa</taxon>
        <taxon>Nematoda</taxon>
        <taxon>Chromadorea</taxon>
        <taxon>Rhabditida</taxon>
        <taxon>Tylenchina</taxon>
        <taxon>Panagrolaimomorpha</taxon>
        <taxon>Strongyloidoidea</taxon>
        <taxon>Strongyloididae</taxon>
        <taxon>Parastrongyloides</taxon>
    </lineage>
</organism>
<protein>
    <submittedName>
        <fullName evidence="4">PDZ domain-containing protein</fullName>
    </submittedName>
</protein>
<dbReference type="SMART" id="SM00228">
    <property type="entry name" value="PDZ"/>
    <property type="match status" value="1"/>
</dbReference>
<dbReference type="Gene3D" id="3.10.20.90">
    <property type="entry name" value="Phosphatidylinositol 3-kinase Catalytic Subunit, Chain A, domain 1"/>
    <property type="match status" value="1"/>
</dbReference>
<dbReference type="Gene3D" id="2.30.42.10">
    <property type="match status" value="1"/>
</dbReference>
<accession>A0A0N4ZTU6</accession>
<dbReference type="SMART" id="SM00666">
    <property type="entry name" value="PB1"/>
    <property type="match status" value="1"/>
</dbReference>
<dbReference type="Pfam" id="PF00564">
    <property type="entry name" value="PB1"/>
    <property type="match status" value="1"/>
</dbReference>
<proteinExistence type="predicted"/>
<dbReference type="GO" id="GO:0007098">
    <property type="term" value="P:centrosome cycle"/>
    <property type="evidence" value="ECO:0007669"/>
    <property type="project" value="TreeGrafter"/>
</dbReference>
<dbReference type="SUPFAM" id="SSF50156">
    <property type="entry name" value="PDZ domain-like"/>
    <property type="match status" value="1"/>
</dbReference>
<feature type="domain" description="PDZ" evidence="1">
    <location>
        <begin position="147"/>
        <end position="240"/>
    </location>
</feature>
<evidence type="ECO:0000259" key="1">
    <source>
        <dbReference type="PROSITE" id="PS50106"/>
    </source>
</evidence>
<dbReference type="Pfam" id="PF00595">
    <property type="entry name" value="PDZ"/>
    <property type="match status" value="1"/>
</dbReference>
<dbReference type="InterPro" id="IPR053793">
    <property type="entry name" value="PB1-like"/>
</dbReference>
<dbReference type="PANTHER" id="PTHR14102">
    <property type="entry name" value="PAR-6-RELATED"/>
    <property type="match status" value="1"/>
</dbReference>
<sequence>MMQNIKIKSKFDFEYRRFSINVPRDLSFTFELFCDILQRRHDLKNIPISIIYINKNGDSLPINNENNMRKAFENDKNVLKIFISRKQDLWSEHINENNVMMRKKKSVTNILNVTNKNRKSVLISQPMDFRRISAIIDVNTVPEQQRRVHLCKQEGDSNLGFYIKTTSVFRVTHNGIVRTNGIFISRLVCGGLTESTGLLAPNDEILEVNGISVENKSLDQVADIMVANSFNLILTIKPCTPIPMSTKNSLKRRDVYSMYEGGNYNSTFKFDVSQIFDKKYDYTIAPIMEKREWDHHSASSEEDLLDFDF</sequence>
<evidence type="ECO:0000313" key="3">
    <source>
        <dbReference type="Proteomes" id="UP000038045"/>
    </source>
</evidence>
<reference evidence="4" key="1">
    <citation type="submission" date="2017-02" db="UniProtKB">
        <authorList>
            <consortium name="WormBaseParasite"/>
        </authorList>
    </citation>
    <scope>IDENTIFICATION</scope>
</reference>
<dbReference type="InterPro" id="IPR036034">
    <property type="entry name" value="PDZ_sf"/>
</dbReference>
<dbReference type="InterPro" id="IPR051741">
    <property type="entry name" value="PAR6_homolog"/>
</dbReference>
<dbReference type="PROSITE" id="PS51745">
    <property type="entry name" value="PB1"/>
    <property type="match status" value="1"/>
</dbReference>
<name>A0A0N4ZTU6_PARTI</name>
<dbReference type="SUPFAM" id="SSF54277">
    <property type="entry name" value="CAD &amp; PB1 domains"/>
    <property type="match status" value="1"/>
</dbReference>
<dbReference type="WBParaSite" id="PTRK_0001193300.1">
    <property type="protein sequence ID" value="PTRK_0001193300.1"/>
    <property type="gene ID" value="PTRK_0001193300"/>
</dbReference>
<dbReference type="AlphaFoldDB" id="A0A0N4ZTU6"/>
<feature type="domain" description="PB1" evidence="2">
    <location>
        <begin position="4"/>
        <end position="86"/>
    </location>
</feature>